<feature type="region of interest" description="Disordered" evidence="1">
    <location>
        <begin position="64"/>
        <end position="144"/>
    </location>
</feature>
<organism evidence="3 4">
    <name type="scientific">Paenibacillus athensensis</name>
    <dbReference type="NCBI Taxonomy" id="1967502"/>
    <lineage>
        <taxon>Bacteria</taxon>
        <taxon>Bacillati</taxon>
        <taxon>Bacillota</taxon>
        <taxon>Bacilli</taxon>
        <taxon>Bacillales</taxon>
        <taxon>Paenibacillaceae</taxon>
        <taxon>Paenibacillus</taxon>
    </lineage>
</organism>
<keyword evidence="2" id="KW-0472">Membrane</keyword>
<dbReference type="Proteomes" id="UP000298246">
    <property type="component" value="Unassembled WGS sequence"/>
</dbReference>
<protein>
    <submittedName>
        <fullName evidence="3">Uncharacterized protein</fullName>
    </submittedName>
</protein>
<accession>A0A4Y8QAS3</accession>
<sequence length="144" mass="15355">MIGTLRINGIVAALAGLFTFALSVGNNLFLTTCLKSFYSFAIVFVLTFGFRWVMGAVAGMDRAAANPDKADDGAAPHVGGQLDLATPEDDEATRQMLKQMPGQEDPQAGTGETQFSPLNPPKLVTKNNLDPEQLAGALRRLSED</sequence>
<dbReference type="EMBL" id="MYFO01000001">
    <property type="protein sequence ID" value="TFE91698.1"/>
    <property type="molecule type" value="Genomic_DNA"/>
</dbReference>
<dbReference type="AlphaFoldDB" id="A0A4Y8QAS3"/>
<keyword evidence="2" id="KW-1133">Transmembrane helix</keyword>
<evidence type="ECO:0000313" key="4">
    <source>
        <dbReference type="Proteomes" id="UP000298246"/>
    </source>
</evidence>
<evidence type="ECO:0000256" key="1">
    <source>
        <dbReference type="SAM" id="MobiDB-lite"/>
    </source>
</evidence>
<name>A0A4Y8QAS3_9BACL</name>
<proteinExistence type="predicted"/>
<keyword evidence="4" id="KW-1185">Reference proteome</keyword>
<reference evidence="3 4" key="1">
    <citation type="submission" date="2017-03" db="EMBL/GenBank/DDBJ databases">
        <title>Isolation of Levoglucosan Utilizing Bacteria.</title>
        <authorList>
            <person name="Arya A.S."/>
        </authorList>
    </citation>
    <scope>NUCLEOTIDE SEQUENCE [LARGE SCALE GENOMIC DNA]</scope>
    <source>
        <strain evidence="3 4">MEC069</strain>
    </source>
</reference>
<keyword evidence="2" id="KW-0812">Transmembrane</keyword>
<feature type="transmembrane region" description="Helical" evidence="2">
    <location>
        <begin position="36"/>
        <end position="54"/>
    </location>
</feature>
<dbReference type="RefSeq" id="WP_134748461.1">
    <property type="nucleotide sequence ID" value="NZ_MYFO02000001.1"/>
</dbReference>
<comment type="caution">
    <text evidence="3">The sequence shown here is derived from an EMBL/GenBank/DDBJ whole genome shotgun (WGS) entry which is preliminary data.</text>
</comment>
<feature type="transmembrane region" description="Helical" evidence="2">
    <location>
        <begin position="7"/>
        <end position="30"/>
    </location>
</feature>
<evidence type="ECO:0000313" key="3">
    <source>
        <dbReference type="EMBL" id="TFE91698.1"/>
    </source>
</evidence>
<dbReference type="OrthoDB" id="2476549at2"/>
<gene>
    <name evidence="3" type="ORF">B5M42_00210</name>
</gene>
<evidence type="ECO:0000256" key="2">
    <source>
        <dbReference type="SAM" id="Phobius"/>
    </source>
</evidence>